<evidence type="ECO:0000313" key="2">
    <source>
        <dbReference type="EMBL" id="GJT14783.1"/>
    </source>
</evidence>
<proteinExistence type="predicted"/>
<feature type="compositionally biased region" description="Low complexity" evidence="1">
    <location>
        <begin position="31"/>
        <end position="56"/>
    </location>
</feature>
<sequence>MTLYSTPPSLLYPKNPLSSNTHFIHKNTRPSLSIKASSSSSSKSLNNNNTTTLSSNWDVVGPTSAAPAWMPRFEELDTTNNASSCQRMFLISLNNNNGVEEKREIRKQNVDEEAYRVSSFFKSMHPS</sequence>
<accession>A0ABQ5BJS7</accession>
<feature type="region of interest" description="Disordered" evidence="1">
    <location>
        <begin position="31"/>
        <end position="58"/>
    </location>
</feature>
<evidence type="ECO:0000256" key="1">
    <source>
        <dbReference type="SAM" id="MobiDB-lite"/>
    </source>
</evidence>
<dbReference type="Proteomes" id="UP001151760">
    <property type="component" value="Unassembled WGS sequence"/>
</dbReference>
<comment type="caution">
    <text evidence="2">The sequence shown here is derived from an EMBL/GenBank/DDBJ whole genome shotgun (WGS) entry which is preliminary data.</text>
</comment>
<reference evidence="2" key="2">
    <citation type="submission" date="2022-01" db="EMBL/GenBank/DDBJ databases">
        <authorList>
            <person name="Yamashiro T."/>
            <person name="Shiraishi A."/>
            <person name="Satake H."/>
            <person name="Nakayama K."/>
        </authorList>
    </citation>
    <scope>NUCLEOTIDE SEQUENCE</scope>
</reference>
<name>A0ABQ5BJS7_9ASTR</name>
<organism evidence="2 3">
    <name type="scientific">Tanacetum coccineum</name>
    <dbReference type="NCBI Taxonomy" id="301880"/>
    <lineage>
        <taxon>Eukaryota</taxon>
        <taxon>Viridiplantae</taxon>
        <taxon>Streptophyta</taxon>
        <taxon>Embryophyta</taxon>
        <taxon>Tracheophyta</taxon>
        <taxon>Spermatophyta</taxon>
        <taxon>Magnoliopsida</taxon>
        <taxon>eudicotyledons</taxon>
        <taxon>Gunneridae</taxon>
        <taxon>Pentapetalae</taxon>
        <taxon>asterids</taxon>
        <taxon>campanulids</taxon>
        <taxon>Asterales</taxon>
        <taxon>Asteraceae</taxon>
        <taxon>Asteroideae</taxon>
        <taxon>Anthemideae</taxon>
        <taxon>Anthemidinae</taxon>
        <taxon>Tanacetum</taxon>
    </lineage>
</organism>
<protein>
    <submittedName>
        <fullName evidence="2">Uncharacterized protein</fullName>
    </submittedName>
</protein>
<gene>
    <name evidence="2" type="ORF">Tco_0873489</name>
</gene>
<reference evidence="2" key="1">
    <citation type="journal article" date="2022" name="Int. J. Mol. Sci.">
        <title>Draft Genome of Tanacetum Coccineum: Genomic Comparison of Closely Related Tanacetum-Family Plants.</title>
        <authorList>
            <person name="Yamashiro T."/>
            <person name="Shiraishi A."/>
            <person name="Nakayama K."/>
            <person name="Satake H."/>
        </authorList>
    </citation>
    <scope>NUCLEOTIDE SEQUENCE</scope>
</reference>
<keyword evidence="3" id="KW-1185">Reference proteome</keyword>
<dbReference type="EMBL" id="BQNB010013341">
    <property type="protein sequence ID" value="GJT14783.1"/>
    <property type="molecule type" value="Genomic_DNA"/>
</dbReference>
<evidence type="ECO:0000313" key="3">
    <source>
        <dbReference type="Proteomes" id="UP001151760"/>
    </source>
</evidence>